<keyword evidence="7" id="KW-0804">Transcription</keyword>
<evidence type="ECO:0000313" key="13">
    <source>
        <dbReference type="Proteomes" id="UP000734854"/>
    </source>
</evidence>
<keyword evidence="6" id="KW-0862">Zinc</keyword>
<keyword evidence="10" id="KW-0812">Transmembrane</keyword>
<dbReference type="Pfam" id="PF01096">
    <property type="entry name" value="Zn_ribbon_TFIIS"/>
    <property type="match status" value="1"/>
</dbReference>
<keyword evidence="13" id="KW-1185">Reference proteome</keyword>
<reference evidence="12 13" key="1">
    <citation type="submission" date="2020-08" db="EMBL/GenBank/DDBJ databases">
        <title>Plant Genome Project.</title>
        <authorList>
            <person name="Zhang R.-G."/>
        </authorList>
    </citation>
    <scope>NUCLEOTIDE SEQUENCE [LARGE SCALE GENOMIC DNA]</scope>
    <source>
        <tissue evidence="12">Rhizome</tissue>
    </source>
</reference>
<dbReference type="FunFam" id="2.20.25.10:FF:000004">
    <property type="entry name" value="DNA-directed RNA polymerase subunit"/>
    <property type="match status" value="1"/>
</dbReference>
<keyword evidence="10" id="KW-0472">Membrane</keyword>
<dbReference type="CDD" id="cd10508">
    <property type="entry name" value="Zn-ribbon_RPB9"/>
    <property type="match status" value="1"/>
</dbReference>
<accession>A0A8J5FI14</accession>
<feature type="domain" description="TFIIS-type" evidence="11">
    <location>
        <begin position="134"/>
        <end position="175"/>
    </location>
</feature>
<dbReference type="PANTHER" id="PTHR11239:SF1">
    <property type="entry name" value="DNA-DIRECTED RNA POLYMERASE II SUBUNIT RPB9"/>
    <property type="match status" value="1"/>
</dbReference>
<dbReference type="GO" id="GO:0006367">
    <property type="term" value="P:transcription initiation at RNA polymerase II promoter"/>
    <property type="evidence" value="ECO:0007669"/>
    <property type="project" value="TreeGrafter"/>
</dbReference>
<feature type="transmembrane region" description="Helical" evidence="10">
    <location>
        <begin position="6"/>
        <end position="30"/>
    </location>
</feature>
<keyword evidence="8" id="KW-0539">Nucleus</keyword>
<evidence type="ECO:0000256" key="2">
    <source>
        <dbReference type="ARBA" id="ARBA00008925"/>
    </source>
</evidence>
<dbReference type="EMBL" id="JACMSC010000014">
    <property type="protein sequence ID" value="KAG6488485.1"/>
    <property type="molecule type" value="Genomic_DNA"/>
</dbReference>
<dbReference type="SMART" id="SM00440">
    <property type="entry name" value="ZnF_C2C2"/>
    <property type="match status" value="1"/>
</dbReference>
<keyword evidence="10" id="KW-1133">Transmembrane helix</keyword>
<evidence type="ECO:0000256" key="7">
    <source>
        <dbReference type="ARBA" id="ARBA00023163"/>
    </source>
</evidence>
<dbReference type="Proteomes" id="UP000734854">
    <property type="component" value="Unassembled WGS sequence"/>
</dbReference>
<comment type="similarity">
    <text evidence="2">Belongs to the archaeal RpoM/eukaryotic RPA12/RPB9/RPC11 RNA polymerase family.</text>
</comment>
<evidence type="ECO:0000256" key="5">
    <source>
        <dbReference type="ARBA" id="ARBA00022771"/>
    </source>
</evidence>
<dbReference type="GO" id="GO:0003899">
    <property type="term" value="F:DNA-directed RNA polymerase activity"/>
    <property type="evidence" value="ECO:0007669"/>
    <property type="project" value="InterPro"/>
</dbReference>
<gene>
    <name evidence="12" type="ORF">ZIOFF_049728</name>
</gene>
<dbReference type="PROSITE" id="PS51133">
    <property type="entry name" value="ZF_TFIIS_2"/>
    <property type="match status" value="1"/>
</dbReference>
<comment type="subcellular location">
    <subcellularLocation>
        <location evidence="1">Nucleus</location>
        <location evidence="1">Nucleolus</location>
    </subcellularLocation>
</comment>
<evidence type="ECO:0000259" key="11">
    <source>
        <dbReference type="PROSITE" id="PS51133"/>
    </source>
</evidence>
<dbReference type="InterPro" id="IPR034012">
    <property type="entry name" value="Zn_ribbon_RPB9_C"/>
</dbReference>
<evidence type="ECO:0000313" key="12">
    <source>
        <dbReference type="EMBL" id="KAG6488485.1"/>
    </source>
</evidence>
<dbReference type="SUPFAM" id="SSF57783">
    <property type="entry name" value="Zinc beta-ribbon"/>
    <property type="match status" value="1"/>
</dbReference>
<evidence type="ECO:0000256" key="10">
    <source>
        <dbReference type="SAM" id="Phobius"/>
    </source>
</evidence>
<proteinExistence type="inferred from homology"/>
<dbReference type="GO" id="GO:0001193">
    <property type="term" value="P:maintenance of transcriptional fidelity during transcription elongation by RNA polymerase II"/>
    <property type="evidence" value="ECO:0007669"/>
    <property type="project" value="TreeGrafter"/>
</dbReference>
<dbReference type="GO" id="GO:0005665">
    <property type="term" value="C:RNA polymerase II, core complex"/>
    <property type="evidence" value="ECO:0007669"/>
    <property type="project" value="TreeGrafter"/>
</dbReference>
<dbReference type="GO" id="GO:0008270">
    <property type="term" value="F:zinc ion binding"/>
    <property type="evidence" value="ECO:0007669"/>
    <property type="project" value="UniProtKB-KW"/>
</dbReference>
<keyword evidence="3" id="KW-0240">DNA-directed RNA polymerase</keyword>
<dbReference type="GO" id="GO:0005730">
    <property type="term" value="C:nucleolus"/>
    <property type="evidence" value="ECO:0007669"/>
    <property type="project" value="UniProtKB-SubCell"/>
</dbReference>
<evidence type="ECO:0000256" key="1">
    <source>
        <dbReference type="ARBA" id="ARBA00004604"/>
    </source>
</evidence>
<dbReference type="GO" id="GO:0006283">
    <property type="term" value="P:transcription-coupled nucleotide-excision repair"/>
    <property type="evidence" value="ECO:0007669"/>
    <property type="project" value="TreeGrafter"/>
</dbReference>
<evidence type="ECO:0000256" key="6">
    <source>
        <dbReference type="ARBA" id="ARBA00022833"/>
    </source>
</evidence>
<organism evidence="12 13">
    <name type="scientific">Zingiber officinale</name>
    <name type="common">Ginger</name>
    <name type="synonym">Amomum zingiber</name>
    <dbReference type="NCBI Taxonomy" id="94328"/>
    <lineage>
        <taxon>Eukaryota</taxon>
        <taxon>Viridiplantae</taxon>
        <taxon>Streptophyta</taxon>
        <taxon>Embryophyta</taxon>
        <taxon>Tracheophyta</taxon>
        <taxon>Spermatophyta</taxon>
        <taxon>Magnoliopsida</taxon>
        <taxon>Liliopsida</taxon>
        <taxon>Zingiberales</taxon>
        <taxon>Zingiberaceae</taxon>
        <taxon>Zingiber</taxon>
    </lineage>
</organism>
<keyword evidence="4" id="KW-0479">Metal-binding</keyword>
<comment type="caution">
    <text evidence="12">The sequence shown here is derived from an EMBL/GenBank/DDBJ whole genome shotgun (WGS) entry which is preliminary data.</text>
</comment>
<dbReference type="Gene3D" id="2.20.25.10">
    <property type="match status" value="1"/>
</dbReference>
<dbReference type="InterPro" id="IPR001222">
    <property type="entry name" value="Znf_TFIIS"/>
</dbReference>
<dbReference type="AlphaFoldDB" id="A0A8J5FI14"/>
<sequence length="176" mass="19647">MIYRNWSLLSSTVVIWGGVATAGLAGTFLFGGKVRRLLRFLLALQLVSLSRNNYECHEVLLRMATTISCTLKETGRKSSFSMLVATAITRSILLMISEVADNNCVYRNVVHHSAGEFMQLLPVVAADPTLPRTKSVRCAVCDHPEAVFFQAMSRSEEGMTLFFVCCNPNCGYRWRD</sequence>
<evidence type="ECO:0000256" key="8">
    <source>
        <dbReference type="ARBA" id="ARBA00023242"/>
    </source>
</evidence>
<name>A0A8J5FI14_ZINOF</name>
<dbReference type="InterPro" id="IPR012164">
    <property type="entry name" value="Rpa12/Rpb9/Rpc10/TFS"/>
</dbReference>
<evidence type="ECO:0000256" key="9">
    <source>
        <dbReference type="PROSITE-ProRule" id="PRU00472"/>
    </source>
</evidence>
<evidence type="ECO:0000256" key="4">
    <source>
        <dbReference type="ARBA" id="ARBA00022723"/>
    </source>
</evidence>
<dbReference type="GO" id="GO:0003676">
    <property type="term" value="F:nucleic acid binding"/>
    <property type="evidence" value="ECO:0007669"/>
    <property type="project" value="InterPro"/>
</dbReference>
<keyword evidence="5 9" id="KW-0863">Zinc-finger</keyword>
<protein>
    <recommendedName>
        <fullName evidence="11">TFIIS-type domain-containing protein</fullName>
    </recommendedName>
</protein>
<evidence type="ECO:0000256" key="3">
    <source>
        <dbReference type="ARBA" id="ARBA00022478"/>
    </source>
</evidence>
<dbReference type="PANTHER" id="PTHR11239">
    <property type="entry name" value="DNA-DIRECTED RNA POLYMERASE"/>
    <property type="match status" value="1"/>
</dbReference>